<dbReference type="Proteomes" id="UP000198601">
    <property type="component" value="Unassembled WGS sequence"/>
</dbReference>
<accession>A0A1G4R306</accession>
<evidence type="ECO:0000313" key="1">
    <source>
        <dbReference type="EMBL" id="SCW51037.1"/>
    </source>
</evidence>
<evidence type="ECO:0008006" key="3">
    <source>
        <dbReference type="Google" id="ProtNLM"/>
    </source>
</evidence>
<protein>
    <recommendedName>
        <fullName evidence="3">CHAT domain-containing protein</fullName>
    </recommendedName>
</protein>
<dbReference type="OrthoDB" id="4548730at2"/>
<organism evidence="1 2">
    <name type="scientific">Paenibacillus tianmuensis</name>
    <dbReference type="NCBI Taxonomy" id="624147"/>
    <lineage>
        <taxon>Bacteria</taxon>
        <taxon>Bacillati</taxon>
        <taxon>Bacillota</taxon>
        <taxon>Bacilli</taxon>
        <taxon>Bacillales</taxon>
        <taxon>Paenibacillaceae</taxon>
        <taxon>Paenibacillus</taxon>
    </lineage>
</organism>
<proteinExistence type="predicted"/>
<evidence type="ECO:0000313" key="2">
    <source>
        <dbReference type="Proteomes" id="UP000198601"/>
    </source>
</evidence>
<keyword evidence="2" id="KW-1185">Reference proteome</keyword>
<gene>
    <name evidence="1" type="ORF">SAMN04487970_101174</name>
</gene>
<dbReference type="STRING" id="624147.SAMN04487970_101174"/>
<reference evidence="2" key="1">
    <citation type="submission" date="2016-10" db="EMBL/GenBank/DDBJ databases">
        <authorList>
            <person name="Varghese N."/>
            <person name="Submissions S."/>
        </authorList>
    </citation>
    <scope>NUCLEOTIDE SEQUENCE [LARGE SCALE GENOMIC DNA]</scope>
    <source>
        <strain evidence="2">CGMCC 1.8946</strain>
    </source>
</reference>
<dbReference type="EMBL" id="FMTT01000011">
    <property type="protein sequence ID" value="SCW51037.1"/>
    <property type="molecule type" value="Genomic_DNA"/>
</dbReference>
<sequence>MWKPVDTRFYAKRLPVAIAAIDDGGEANFIRTVLEQFNMVTLFHAIGTPEDFLQVIGQGEENAPPYLIISAHGDKGGIIFGEYIEEIDVSSLHDEVMLPETIGRSINLPGTVVINTSCSGGVEAAGKAFMQGNLKAYISADIDVSGEAAALFIMHFFHQLIKTESLEEAWQHAAAYDEESRSYRLYVPDGFYQLTPEGQCNKTTY</sequence>
<name>A0A1G4R306_9BACL</name>
<dbReference type="AlphaFoldDB" id="A0A1G4R306"/>
<dbReference type="RefSeq" id="WP_090670389.1">
    <property type="nucleotide sequence ID" value="NZ_FMTT01000011.1"/>
</dbReference>